<keyword evidence="2" id="KW-1185">Reference proteome</keyword>
<reference evidence="1" key="1">
    <citation type="journal article" date="2014" name="Int. J. Syst. Evol. Microbiol.">
        <title>Complete genome sequence of Corynebacterium casei LMG S-19264T (=DSM 44701T), isolated from a smear-ripened cheese.</title>
        <authorList>
            <consortium name="US DOE Joint Genome Institute (JGI-PGF)"/>
            <person name="Walter F."/>
            <person name="Albersmeier A."/>
            <person name="Kalinowski J."/>
            <person name="Ruckert C."/>
        </authorList>
    </citation>
    <scope>NUCLEOTIDE SEQUENCE</scope>
    <source>
        <strain evidence="1">KCTC 32501</strain>
    </source>
</reference>
<proteinExistence type="predicted"/>
<dbReference type="Proteomes" id="UP000614287">
    <property type="component" value="Unassembled WGS sequence"/>
</dbReference>
<dbReference type="EMBL" id="BMZG01000008">
    <property type="protein sequence ID" value="GHA76475.1"/>
    <property type="molecule type" value="Genomic_DNA"/>
</dbReference>
<dbReference type="CDD" id="cd07438">
    <property type="entry name" value="PHP_HisPPase_AMP"/>
    <property type="match status" value="1"/>
</dbReference>
<dbReference type="PANTHER" id="PTHR42924">
    <property type="entry name" value="EXONUCLEASE"/>
    <property type="match status" value="1"/>
</dbReference>
<dbReference type="SUPFAM" id="SSF89550">
    <property type="entry name" value="PHP domain-like"/>
    <property type="match status" value="1"/>
</dbReference>
<gene>
    <name evidence="1" type="ORF">GCM10009007_16920</name>
</gene>
<dbReference type="GO" id="GO:0004534">
    <property type="term" value="F:5'-3' RNA exonuclease activity"/>
    <property type="evidence" value="ECO:0007669"/>
    <property type="project" value="TreeGrafter"/>
</dbReference>
<name>A0A8J3CN82_9BURK</name>
<organism evidence="1 2">
    <name type="scientific">Formosimonas limnophila</name>
    <dbReference type="NCBI Taxonomy" id="1384487"/>
    <lineage>
        <taxon>Bacteria</taxon>
        <taxon>Pseudomonadati</taxon>
        <taxon>Pseudomonadota</taxon>
        <taxon>Betaproteobacteria</taxon>
        <taxon>Burkholderiales</taxon>
        <taxon>Burkholderiaceae</taxon>
        <taxon>Formosimonas</taxon>
    </lineage>
</organism>
<sequence length="246" mass="27005">MISLTDHDQLAGLDEARQTADLLGVTFINGVEISVTWRDFTVHIVGLNFDPKHPELVLGLQQMANSRQARAIEMGRQLEKVGIADAYVAALAHANGRVDLISRTHFARHLVSLKKSPNVRSVFMDYLVAGKPGYVEHQWSRLEEAVGWIVGAGGVAVIAHPGRYPHDEASEQELIHEFIKAGGQAIEVVTGSHSKKQYRTYAEIAKQYNLLASCGSDFHAKGESKMEVGKVPALPADLTAVWTKFI</sequence>
<accession>A0A8J3CN82</accession>
<evidence type="ECO:0000313" key="1">
    <source>
        <dbReference type="EMBL" id="GHA76475.1"/>
    </source>
</evidence>
<dbReference type="GO" id="GO:0035312">
    <property type="term" value="F:5'-3' DNA exonuclease activity"/>
    <property type="evidence" value="ECO:0007669"/>
    <property type="project" value="TreeGrafter"/>
</dbReference>
<dbReference type="Gene3D" id="3.20.20.140">
    <property type="entry name" value="Metal-dependent hydrolases"/>
    <property type="match status" value="1"/>
</dbReference>
<dbReference type="InterPro" id="IPR016195">
    <property type="entry name" value="Pol/histidinol_Pase-like"/>
</dbReference>
<dbReference type="AlphaFoldDB" id="A0A8J3CN82"/>
<comment type="caution">
    <text evidence="1">The sequence shown here is derived from an EMBL/GenBank/DDBJ whole genome shotgun (WGS) entry which is preliminary data.</text>
</comment>
<protein>
    <submittedName>
        <fullName evidence="1">Phosphatase</fullName>
    </submittedName>
</protein>
<evidence type="ECO:0000313" key="2">
    <source>
        <dbReference type="Proteomes" id="UP000614287"/>
    </source>
</evidence>
<dbReference type="Gene3D" id="1.10.150.650">
    <property type="match status" value="1"/>
</dbReference>
<dbReference type="PANTHER" id="PTHR42924:SF3">
    <property type="entry name" value="POLYMERASE_HISTIDINOL PHOSPHATASE N-TERMINAL DOMAIN-CONTAINING PROTEIN"/>
    <property type="match status" value="1"/>
</dbReference>
<reference evidence="1" key="2">
    <citation type="submission" date="2020-09" db="EMBL/GenBank/DDBJ databases">
        <authorList>
            <person name="Sun Q."/>
            <person name="Kim S."/>
        </authorList>
    </citation>
    <scope>NUCLEOTIDE SEQUENCE</scope>
    <source>
        <strain evidence="1">KCTC 32501</strain>
    </source>
</reference>
<dbReference type="InterPro" id="IPR052018">
    <property type="entry name" value="PHP_domain"/>
</dbReference>